<evidence type="ECO:0000256" key="11">
    <source>
        <dbReference type="ARBA" id="ARBA00023170"/>
    </source>
</evidence>
<evidence type="ECO:0000313" key="24">
    <source>
        <dbReference type="Proteomes" id="UP001519460"/>
    </source>
</evidence>
<keyword evidence="12" id="KW-0869">Chloride channel</keyword>
<keyword evidence="14" id="KW-0868">Chloride</keyword>
<comment type="subcellular location">
    <subcellularLocation>
        <location evidence="18">Postsynaptic cell membrane</location>
        <topology evidence="18">Multi-pass membrane protein</topology>
    </subcellularLocation>
</comment>
<keyword evidence="7" id="KW-0770">Synapse</keyword>
<comment type="similarity">
    <text evidence="1">Belongs to the ligand-gated ion channel (TC 1.A.9) family. Gamma-aminobutyric acid receptor (TC 1.A.9.5) subfamily.</text>
</comment>
<keyword evidence="16" id="KW-1071">Ligand-gated ion channel</keyword>
<dbReference type="Proteomes" id="UP001519460">
    <property type="component" value="Unassembled WGS sequence"/>
</dbReference>
<evidence type="ECO:0000259" key="21">
    <source>
        <dbReference type="Pfam" id="PF02931"/>
    </source>
</evidence>
<feature type="transmembrane region" description="Helical" evidence="20">
    <location>
        <begin position="300"/>
        <end position="324"/>
    </location>
</feature>
<dbReference type="GO" id="GO:0034707">
    <property type="term" value="C:chloride channel complex"/>
    <property type="evidence" value="ECO:0007669"/>
    <property type="project" value="UniProtKB-KW"/>
</dbReference>
<keyword evidence="3" id="KW-1003">Cell membrane</keyword>
<feature type="domain" description="Neurotransmitter-gated ion-channel transmembrane" evidence="22">
    <location>
        <begin position="307"/>
        <end position="390"/>
    </location>
</feature>
<dbReference type="InterPro" id="IPR006201">
    <property type="entry name" value="Neur_channel"/>
</dbReference>
<evidence type="ECO:0000256" key="1">
    <source>
        <dbReference type="ARBA" id="ARBA00010180"/>
    </source>
</evidence>
<dbReference type="GO" id="GO:0005254">
    <property type="term" value="F:chloride channel activity"/>
    <property type="evidence" value="ECO:0007669"/>
    <property type="project" value="UniProtKB-KW"/>
</dbReference>
<reference evidence="23 24" key="1">
    <citation type="journal article" date="2023" name="Sci. Data">
        <title>Genome assembly of the Korean intertidal mud-creeper Batillaria attramentaria.</title>
        <authorList>
            <person name="Patra A.K."/>
            <person name="Ho P.T."/>
            <person name="Jun S."/>
            <person name="Lee S.J."/>
            <person name="Kim Y."/>
            <person name="Won Y.J."/>
        </authorList>
    </citation>
    <scope>NUCLEOTIDE SEQUENCE [LARGE SCALE GENOMIC DNA]</scope>
    <source>
        <strain evidence="23">Wonlab-2016</strain>
    </source>
</reference>
<dbReference type="InterPro" id="IPR038050">
    <property type="entry name" value="Neuro_actylchol_rec"/>
</dbReference>
<evidence type="ECO:0000256" key="2">
    <source>
        <dbReference type="ARBA" id="ARBA00022448"/>
    </source>
</evidence>
<comment type="caution">
    <text evidence="20">Lacks conserved residue(s) required for the propagation of feature annotation.</text>
</comment>
<evidence type="ECO:0000256" key="9">
    <source>
        <dbReference type="ARBA" id="ARBA00023136"/>
    </source>
</evidence>
<evidence type="ECO:0000256" key="4">
    <source>
        <dbReference type="ARBA" id="ARBA00022692"/>
    </source>
</evidence>
<keyword evidence="24" id="KW-1185">Reference proteome</keyword>
<evidence type="ECO:0000256" key="14">
    <source>
        <dbReference type="ARBA" id="ARBA00023214"/>
    </source>
</evidence>
<protein>
    <recommendedName>
        <fullName evidence="19">Gamma-aminobutyric acid receptor subunit beta</fullName>
    </recommendedName>
</protein>
<evidence type="ECO:0000256" key="3">
    <source>
        <dbReference type="ARBA" id="ARBA00022475"/>
    </source>
</evidence>
<dbReference type="Pfam" id="PF02932">
    <property type="entry name" value="Neur_chan_memb"/>
    <property type="match status" value="1"/>
</dbReference>
<dbReference type="PROSITE" id="PS00236">
    <property type="entry name" value="NEUROTR_ION_CHANNEL"/>
    <property type="match status" value="1"/>
</dbReference>
<dbReference type="Gene3D" id="2.70.170.10">
    <property type="entry name" value="Neurotransmitter-gated ion-channel ligand-binding domain"/>
    <property type="match status" value="1"/>
</dbReference>
<evidence type="ECO:0000256" key="6">
    <source>
        <dbReference type="ARBA" id="ARBA00022989"/>
    </source>
</evidence>
<evidence type="ECO:0000313" key="23">
    <source>
        <dbReference type="EMBL" id="KAK7500586.1"/>
    </source>
</evidence>
<dbReference type="Gene3D" id="1.20.58.390">
    <property type="entry name" value="Neurotransmitter-gated ion-channel transmembrane domain"/>
    <property type="match status" value="1"/>
</dbReference>
<keyword evidence="4 20" id="KW-0812">Transmembrane</keyword>
<evidence type="ECO:0000256" key="18">
    <source>
        <dbReference type="ARBA" id="ARBA00034104"/>
    </source>
</evidence>
<keyword evidence="17 20" id="KW-0407">Ion channel</keyword>
<evidence type="ECO:0000256" key="20">
    <source>
        <dbReference type="RuleBase" id="RU000687"/>
    </source>
</evidence>
<dbReference type="PANTHER" id="PTHR18945">
    <property type="entry name" value="NEUROTRANSMITTER GATED ION CHANNEL"/>
    <property type="match status" value="1"/>
</dbReference>
<dbReference type="CDD" id="cd18991">
    <property type="entry name" value="LGIC_ECD_GlyR"/>
    <property type="match status" value="1"/>
</dbReference>
<keyword evidence="9 20" id="KW-0472">Membrane</keyword>
<dbReference type="AlphaFoldDB" id="A0ABD0LMV9"/>
<dbReference type="InterPro" id="IPR006028">
    <property type="entry name" value="GABAA/Glycine_rcpt"/>
</dbReference>
<dbReference type="InterPro" id="IPR036734">
    <property type="entry name" value="Neur_chan_lig-bd_sf"/>
</dbReference>
<sequence>KGRAPCGDDCDDPIDDSLKSKQEVLDLLLVNSSYNARISPDYELVGRSGNRELEICPRLRTFFTGATWEKPTGFNAACNHATKVAVQIHVLSIDSINEQSMDYSLNIYLRQRWVDPRLQFINHSHSEWLELDTKIMRKVWVPDTFFRNEKQGAFHDVTVPNRLMHLYRNGTIYYSMRLSVTLSCHMGLQKYPLDSQLCPILIASYGYTMENIIYEWMSSKPIDFNDQMELPQYTIQGVLLSDCTKTYKESEYGHVTSPLATCKSYRSGAEHQATLACIPDGTPAGSFSCVRADFQLQRDVGYYVIQVYVPSVLIVILSWVSFWLDVEAIPARISLGVLTVLTMTTQSTGARSQLPRVSYVKAIDVWMSTCLFFVFASLLEFAYINVLARRRFPYNCLGGSAHLNGTDEGMALQGKEDGISSPPTGPSRMYGKAGARFVDRVSRYLFPALFLGFNVGYWLIYTFVDL</sequence>
<keyword evidence="10" id="KW-1015">Disulfide bond</keyword>
<evidence type="ECO:0000256" key="8">
    <source>
        <dbReference type="ARBA" id="ARBA00023065"/>
    </source>
</evidence>
<evidence type="ECO:0000259" key="22">
    <source>
        <dbReference type="Pfam" id="PF02932"/>
    </source>
</evidence>
<evidence type="ECO:0000256" key="12">
    <source>
        <dbReference type="ARBA" id="ARBA00023173"/>
    </source>
</evidence>
<keyword evidence="13" id="KW-0325">Glycoprotein</keyword>
<accession>A0ABD0LMV9</accession>
<dbReference type="PRINTS" id="PR00253">
    <property type="entry name" value="GABAARECEPTR"/>
</dbReference>
<evidence type="ECO:0000256" key="19">
    <source>
        <dbReference type="ARBA" id="ARBA00071250"/>
    </source>
</evidence>
<gene>
    <name evidence="23" type="ORF">BaRGS_00008161</name>
</gene>
<dbReference type="InterPro" id="IPR036719">
    <property type="entry name" value="Neuro-gated_channel_TM_sf"/>
</dbReference>
<evidence type="ECO:0000256" key="16">
    <source>
        <dbReference type="ARBA" id="ARBA00023286"/>
    </source>
</evidence>
<keyword evidence="11" id="KW-0675">Receptor</keyword>
<dbReference type="SUPFAM" id="SSF90112">
    <property type="entry name" value="Neurotransmitter-gated ion-channel transmembrane pore"/>
    <property type="match status" value="1"/>
</dbReference>
<feature type="non-terminal residue" evidence="23">
    <location>
        <position position="1"/>
    </location>
</feature>
<dbReference type="InterPro" id="IPR006029">
    <property type="entry name" value="Neurotrans-gated_channel_TM"/>
</dbReference>
<evidence type="ECO:0000256" key="5">
    <source>
        <dbReference type="ARBA" id="ARBA00022729"/>
    </source>
</evidence>
<evidence type="ECO:0000256" key="17">
    <source>
        <dbReference type="ARBA" id="ARBA00023303"/>
    </source>
</evidence>
<feature type="transmembrane region" description="Helical" evidence="20">
    <location>
        <begin position="444"/>
        <end position="464"/>
    </location>
</feature>
<dbReference type="InterPro" id="IPR006202">
    <property type="entry name" value="Neur_chan_lig-bd"/>
</dbReference>
<proteinExistence type="inferred from homology"/>
<keyword evidence="6 20" id="KW-1133">Transmembrane helix</keyword>
<dbReference type="CDD" id="cd19049">
    <property type="entry name" value="LGIC_TM_anion"/>
    <property type="match status" value="1"/>
</dbReference>
<dbReference type="Pfam" id="PF02931">
    <property type="entry name" value="Neur_chan_LBD"/>
    <property type="match status" value="1"/>
</dbReference>
<evidence type="ECO:0000256" key="13">
    <source>
        <dbReference type="ARBA" id="ARBA00023180"/>
    </source>
</evidence>
<comment type="caution">
    <text evidence="23">The sequence shown here is derived from an EMBL/GenBank/DDBJ whole genome shotgun (WGS) entry which is preliminary data.</text>
</comment>
<evidence type="ECO:0000256" key="15">
    <source>
        <dbReference type="ARBA" id="ARBA00023257"/>
    </source>
</evidence>
<keyword evidence="2 20" id="KW-0813">Transport</keyword>
<name>A0ABD0LMV9_9CAEN</name>
<evidence type="ECO:0000256" key="10">
    <source>
        <dbReference type="ARBA" id="ARBA00023157"/>
    </source>
</evidence>
<dbReference type="InterPro" id="IPR018000">
    <property type="entry name" value="Neurotransmitter_ion_chnl_CS"/>
</dbReference>
<keyword evidence="8 20" id="KW-0406">Ion transport</keyword>
<dbReference type="FunFam" id="2.70.170.10:FF:000021">
    <property type="entry name" value="Gamma-aminobutyric acid receptor isoform 3b"/>
    <property type="match status" value="1"/>
</dbReference>
<dbReference type="SUPFAM" id="SSF63712">
    <property type="entry name" value="Nicotinic receptor ligand binding domain-like"/>
    <property type="match status" value="1"/>
</dbReference>
<dbReference type="GO" id="GO:0045211">
    <property type="term" value="C:postsynaptic membrane"/>
    <property type="evidence" value="ECO:0007669"/>
    <property type="project" value="UniProtKB-SubCell"/>
</dbReference>
<keyword evidence="15" id="KW-0628">Postsynaptic cell membrane</keyword>
<keyword evidence="5" id="KW-0732">Signal</keyword>
<feature type="domain" description="Neurotransmitter-gated ion-channel ligand-binding" evidence="21">
    <location>
        <begin position="79"/>
        <end position="256"/>
    </location>
</feature>
<feature type="transmembrane region" description="Helical" evidence="20">
    <location>
        <begin position="365"/>
        <end position="384"/>
    </location>
</feature>
<dbReference type="PRINTS" id="PR00252">
    <property type="entry name" value="NRIONCHANNEL"/>
</dbReference>
<evidence type="ECO:0000256" key="7">
    <source>
        <dbReference type="ARBA" id="ARBA00023018"/>
    </source>
</evidence>
<dbReference type="EMBL" id="JACVVK020000036">
    <property type="protein sequence ID" value="KAK7500586.1"/>
    <property type="molecule type" value="Genomic_DNA"/>
</dbReference>
<organism evidence="23 24">
    <name type="scientific">Batillaria attramentaria</name>
    <dbReference type="NCBI Taxonomy" id="370345"/>
    <lineage>
        <taxon>Eukaryota</taxon>
        <taxon>Metazoa</taxon>
        <taxon>Spiralia</taxon>
        <taxon>Lophotrochozoa</taxon>
        <taxon>Mollusca</taxon>
        <taxon>Gastropoda</taxon>
        <taxon>Caenogastropoda</taxon>
        <taxon>Sorbeoconcha</taxon>
        <taxon>Cerithioidea</taxon>
        <taxon>Batillariidae</taxon>
        <taxon>Batillaria</taxon>
    </lineage>
</organism>